<dbReference type="AlphaFoldDB" id="A0A6G7WJS5"/>
<evidence type="ECO:0000313" key="2">
    <source>
        <dbReference type="EMBL" id="QIK52530.1"/>
    </source>
</evidence>
<accession>A0A6G7WJS5</accession>
<keyword evidence="1" id="KW-0812">Transmembrane</keyword>
<dbReference type="KEGG" id="jpo:G7058_10995"/>
<sequence length="61" mass="6781">MRYLVTLFWGFILGHVAFYIGSALEGNGYNFAYASILGLFTGLVVIGLTAMFPKDKKMEVK</sequence>
<feature type="transmembrane region" description="Helical" evidence="1">
    <location>
        <begin position="30"/>
        <end position="52"/>
    </location>
</feature>
<dbReference type="InterPro" id="IPR021324">
    <property type="entry name" value="DUF2929"/>
</dbReference>
<organism evidence="2 3">
    <name type="scientific">Jeotgalibaca porci</name>
    <dbReference type="NCBI Taxonomy" id="1868793"/>
    <lineage>
        <taxon>Bacteria</taxon>
        <taxon>Bacillati</taxon>
        <taxon>Bacillota</taxon>
        <taxon>Bacilli</taxon>
        <taxon>Lactobacillales</taxon>
        <taxon>Carnobacteriaceae</taxon>
        <taxon>Jeotgalibaca</taxon>
    </lineage>
</organism>
<dbReference type="Proteomes" id="UP000501830">
    <property type="component" value="Chromosome"/>
</dbReference>
<proteinExistence type="predicted"/>
<dbReference type="EMBL" id="CP049889">
    <property type="protein sequence ID" value="QIK52530.1"/>
    <property type="molecule type" value="Genomic_DNA"/>
</dbReference>
<keyword evidence="3" id="KW-1185">Reference proteome</keyword>
<dbReference type="RefSeq" id="WP_166063563.1">
    <property type="nucleotide sequence ID" value="NZ_CP049889.1"/>
</dbReference>
<keyword evidence="1" id="KW-1133">Transmembrane helix</keyword>
<evidence type="ECO:0000313" key="3">
    <source>
        <dbReference type="Proteomes" id="UP000501830"/>
    </source>
</evidence>
<name>A0A6G7WJS5_9LACT</name>
<feature type="transmembrane region" description="Helical" evidence="1">
    <location>
        <begin position="7"/>
        <end position="24"/>
    </location>
</feature>
<gene>
    <name evidence="2" type="ORF">G7058_10995</name>
</gene>
<keyword evidence="1" id="KW-0472">Membrane</keyword>
<protein>
    <submittedName>
        <fullName evidence="2">YjzD family protein</fullName>
    </submittedName>
</protein>
<dbReference type="Pfam" id="PF11151">
    <property type="entry name" value="DUF2929"/>
    <property type="match status" value="1"/>
</dbReference>
<dbReference type="GeneID" id="94553814"/>
<reference evidence="2 3" key="1">
    <citation type="journal article" date="2017" name="Int. J. Syst. Evol. Microbiol.">
        <title>Jeotgalibaca porci sp. nov. and Jeotgalibaca arthritidis sp. nov., isolated from pigs, and emended description of the genus Jeotgalibaca.</title>
        <authorList>
            <person name="Zamora L."/>
            <person name="Perez-Sancho M."/>
            <person name="Dominguez L."/>
            <person name="Fernandez-Garayzabal J.F."/>
            <person name="Vela A.I."/>
        </authorList>
    </citation>
    <scope>NUCLEOTIDE SEQUENCE [LARGE SCALE GENOMIC DNA]</scope>
    <source>
        <strain evidence="2 3">CCUG 69148</strain>
    </source>
</reference>
<evidence type="ECO:0000256" key="1">
    <source>
        <dbReference type="SAM" id="Phobius"/>
    </source>
</evidence>